<dbReference type="EMBL" id="CP001672">
    <property type="protein sequence ID" value="ACT47303.1"/>
    <property type="molecule type" value="Genomic_DNA"/>
</dbReference>
<dbReference type="STRING" id="583345.Mmol_0393"/>
<reference evidence="1 2" key="2">
    <citation type="journal article" date="2011" name="J. Bacteriol.">
        <title>Genomes of three methylotrophs from a single niche uncover genetic and metabolic divergence of Methylophilaceae.</title>
        <authorList>
            <person name="Lapidus A."/>
            <person name="Clum A."/>
            <person name="Labutti K."/>
            <person name="Kaluzhnaya M.G."/>
            <person name="Lim S."/>
            <person name="Beck D.A."/>
            <person name="Glavina Del Rio T."/>
            <person name="Nolan M."/>
            <person name="Mavromatis K."/>
            <person name="Huntemann M."/>
            <person name="Lucas S."/>
            <person name="Lidstrom M.E."/>
            <person name="Ivanova N."/>
            <person name="Chistoserdova L."/>
        </authorList>
    </citation>
    <scope>NUCLEOTIDE SEQUENCE [LARGE SCALE GENOMIC DNA]</scope>
    <source>
        <strain evidence="2">JLW8 / ATCC BAA-1282 / DSM 17540</strain>
    </source>
</reference>
<dbReference type="KEGG" id="mmb:Mmol_0393"/>
<keyword evidence="2" id="KW-1185">Reference proteome</keyword>
<dbReference type="HOGENOM" id="CLU_1232863_0_0_4"/>
<proteinExistence type="predicted"/>
<protein>
    <submittedName>
        <fullName evidence="1">Uncharacterized protein</fullName>
    </submittedName>
</protein>
<accession>C6WTI1</accession>
<gene>
    <name evidence="1" type="ordered locus">Mmol_0393</name>
</gene>
<name>C6WTI1_METML</name>
<sequence>MKADNLLAQFDGQFIDGLQFCARVYELFDSIVMEEGGREEIRMRSTKVAKVLVGELLPISRYIQTCYRLGRYISVKWVDGSQSYDAELLQKGRLIDLGYYPGRAFLEATCAMHENEHWVRYLLSNGGGAFAPEGITKVRGKEPESKPVVFTNHEHIENFVPVVVQLIQKKAAIAYPENTSLVVQCYLNSLYTAEDWKVLVSTVESQLIDLPFSEVVLFDSALERTAQLTYRRNHAS</sequence>
<dbReference type="RefSeq" id="WP_015831341.1">
    <property type="nucleotide sequence ID" value="NC_012968.1"/>
</dbReference>
<evidence type="ECO:0000313" key="2">
    <source>
        <dbReference type="Proteomes" id="UP000002742"/>
    </source>
</evidence>
<dbReference type="OrthoDB" id="9153147at2"/>
<evidence type="ECO:0000313" key="1">
    <source>
        <dbReference type="EMBL" id="ACT47303.1"/>
    </source>
</evidence>
<dbReference type="AlphaFoldDB" id="C6WTI1"/>
<reference evidence="2" key="1">
    <citation type="submission" date="2009-07" db="EMBL/GenBank/DDBJ databases">
        <title>Complete sequence of Methylotenera mobilis JLW8.</title>
        <authorList>
            <consortium name="US DOE Joint Genome Institute"/>
            <person name="Lucas S."/>
            <person name="Copeland A."/>
            <person name="Lapidus A."/>
            <person name="Glavina del Rio T."/>
            <person name="Tice H."/>
            <person name="Bruce D."/>
            <person name="Goodwin L."/>
            <person name="Pitluck S."/>
            <person name="LaButti K.M."/>
            <person name="Clum A."/>
            <person name="Larimer F."/>
            <person name="Land M."/>
            <person name="Hauser L."/>
            <person name="Kyrpides N."/>
            <person name="Mikhailova N."/>
            <person name="Kayluzhnaya M."/>
            <person name="Chistoserdova L."/>
        </authorList>
    </citation>
    <scope>NUCLEOTIDE SEQUENCE [LARGE SCALE GENOMIC DNA]</scope>
    <source>
        <strain evidence="2">JLW8 / ATCC BAA-1282 / DSM 17540</strain>
    </source>
</reference>
<dbReference type="Proteomes" id="UP000002742">
    <property type="component" value="Chromosome"/>
</dbReference>
<organism evidence="1 2">
    <name type="scientific">Methylotenera mobilis (strain JLW8 / ATCC BAA-1282 / DSM 17540)</name>
    <dbReference type="NCBI Taxonomy" id="583345"/>
    <lineage>
        <taxon>Bacteria</taxon>
        <taxon>Pseudomonadati</taxon>
        <taxon>Pseudomonadota</taxon>
        <taxon>Betaproteobacteria</taxon>
        <taxon>Nitrosomonadales</taxon>
        <taxon>Methylophilaceae</taxon>
        <taxon>Methylotenera</taxon>
    </lineage>
</organism>